<keyword evidence="1" id="KW-1133">Transmembrane helix</keyword>
<sequence length="147" mass="15438">MTQLRKASFLDHSFEISIACLHLLSAATIALNGFQLQATPTVTMGVWSLGPIFAGFLLGGLAMIVGPSWRGVGHVGRAIERAGLYVIIAAWVNVLMIVAIIEPSLLPGVLAQAVVIIVGCVGRAAALRRVDRAVEHVAAVAAYTPKD</sequence>
<keyword evidence="1" id="KW-0812">Transmembrane</keyword>
<feature type="transmembrane region" description="Helical" evidence="1">
    <location>
        <begin position="12"/>
        <end position="34"/>
    </location>
</feature>
<dbReference type="Proteomes" id="UP001229934">
    <property type="component" value="Segment"/>
</dbReference>
<accession>A0AA50F1J2</accession>
<name>A0AA50F1J2_9CAUD</name>
<keyword evidence="3" id="KW-1185">Reference proteome</keyword>
<feature type="transmembrane region" description="Helical" evidence="1">
    <location>
        <begin position="82"/>
        <end position="101"/>
    </location>
</feature>
<organism evidence="2 3">
    <name type="scientific">Streptomyces phage Verabelle</name>
    <dbReference type="NCBI Taxonomy" id="3065247"/>
    <lineage>
        <taxon>Viruses</taxon>
        <taxon>Duplodnaviria</taxon>
        <taxon>Heunggongvirae</taxon>
        <taxon>Uroviricota</taxon>
        <taxon>Caudoviricetes</taxon>
        <taxon>Arquatrovirinae</taxon>
        <taxon>Camvirus</taxon>
        <taxon>Camvirus verabelle</taxon>
    </lineage>
</organism>
<protein>
    <submittedName>
        <fullName evidence="2">Uncharacterized protein</fullName>
    </submittedName>
</protein>
<feature type="transmembrane region" description="Helical" evidence="1">
    <location>
        <begin position="107"/>
        <end position="126"/>
    </location>
</feature>
<reference evidence="2" key="1">
    <citation type="submission" date="2023-05" db="EMBL/GenBank/DDBJ databases">
        <authorList>
            <person name="van Neer V."/>
            <person name="Kempff A."/>
            <person name="Ongenae V."/>
            <person name="Claessen D."/>
            <person name="Briegel A."/>
            <person name="Rozen D."/>
        </authorList>
    </citation>
    <scope>NUCLEOTIDE SEQUENCE</scope>
</reference>
<keyword evidence="1" id="KW-0472">Membrane</keyword>
<evidence type="ECO:0000256" key="1">
    <source>
        <dbReference type="SAM" id="Phobius"/>
    </source>
</evidence>
<dbReference type="EMBL" id="OQ970439">
    <property type="protein sequence ID" value="WLW38575.1"/>
    <property type="molecule type" value="Genomic_DNA"/>
</dbReference>
<proteinExistence type="predicted"/>
<evidence type="ECO:0000313" key="3">
    <source>
        <dbReference type="Proteomes" id="UP001229934"/>
    </source>
</evidence>
<feature type="transmembrane region" description="Helical" evidence="1">
    <location>
        <begin position="46"/>
        <end position="70"/>
    </location>
</feature>
<evidence type="ECO:0000313" key="2">
    <source>
        <dbReference type="EMBL" id="WLW38575.1"/>
    </source>
</evidence>